<dbReference type="STRING" id="105231.A0A1Y1I186"/>
<dbReference type="Gene3D" id="3.30.710.10">
    <property type="entry name" value="Potassium Channel Kv1.1, Chain A"/>
    <property type="match status" value="1"/>
</dbReference>
<feature type="domain" description="BACK" evidence="4">
    <location>
        <begin position="142"/>
        <end position="198"/>
    </location>
</feature>
<dbReference type="PANTHER" id="PTHR46336">
    <property type="entry name" value="OS02G0260700 PROTEIN"/>
    <property type="match status" value="1"/>
</dbReference>
<proteinExistence type="predicted"/>
<protein>
    <submittedName>
        <fullName evidence="5">BTB/POZ/Kelch-associated protein</fullName>
    </submittedName>
</protein>
<accession>A0A1Y1I186</accession>
<evidence type="ECO:0000313" key="5">
    <source>
        <dbReference type="EMBL" id="GAQ82941.1"/>
    </source>
</evidence>
<dbReference type="PANTHER" id="PTHR46336:SF3">
    <property type="entry name" value="BTB_POZ DOMAIN-CONTAINING PROTEIN POB1"/>
    <property type="match status" value="1"/>
</dbReference>
<dbReference type="InterPro" id="IPR011705">
    <property type="entry name" value="BACK"/>
</dbReference>
<dbReference type="Gene3D" id="1.25.40.420">
    <property type="match status" value="1"/>
</dbReference>
<evidence type="ECO:0000256" key="3">
    <source>
        <dbReference type="SAM" id="MobiDB-lite"/>
    </source>
</evidence>
<evidence type="ECO:0000313" key="6">
    <source>
        <dbReference type="Proteomes" id="UP000054558"/>
    </source>
</evidence>
<dbReference type="InterPro" id="IPR045890">
    <property type="entry name" value="POB1-like"/>
</dbReference>
<name>A0A1Y1I186_KLENI</name>
<evidence type="ECO:0000256" key="2">
    <source>
        <dbReference type="ARBA" id="ARBA00004906"/>
    </source>
</evidence>
<gene>
    <name evidence="5" type="ORF">KFL_001300040</name>
</gene>
<organism evidence="5 6">
    <name type="scientific">Klebsormidium nitens</name>
    <name type="common">Green alga</name>
    <name type="synonym">Ulothrix nitens</name>
    <dbReference type="NCBI Taxonomy" id="105231"/>
    <lineage>
        <taxon>Eukaryota</taxon>
        <taxon>Viridiplantae</taxon>
        <taxon>Streptophyta</taxon>
        <taxon>Klebsormidiophyceae</taxon>
        <taxon>Klebsormidiales</taxon>
        <taxon>Klebsormidiaceae</taxon>
        <taxon>Klebsormidium</taxon>
    </lineage>
</organism>
<evidence type="ECO:0000256" key="1">
    <source>
        <dbReference type="ARBA" id="ARBA00002668"/>
    </source>
</evidence>
<dbReference type="Pfam" id="PF07707">
    <property type="entry name" value="BACK"/>
    <property type="match status" value="1"/>
</dbReference>
<comment type="pathway">
    <text evidence="2">Protein modification; protein ubiquitination.</text>
</comment>
<dbReference type="AlphaFoldDB" id="A0A1Y1I186"/>
<dbReference type="Proteomes" id="UP000054558">
    <property type="component" value="Unassembled WGS sequence"/>
</dbReference>
<reference evidence="5 6" key="1">
    <citation type="journal article" date="2014" name="Nat. Commun.">
        <title>Klebsormidium flaccidum genome reveals primary factors for plant terrestrial adaptation.</title>
        <authorList>
            <person name="Hori K."/>
            <person name="Maruyama F."/>
            <person name="Fujisawa T."/>
            <person name="Togashi T."/>
            <person name="Yamamoto N."/>
            <person name="Seo M."/>
            <person name="Sato S."/>
            <person name="Yamada T."/>
            <person name="Mori H."/>
            <person name="Tajima N."/>
            <person name="Moriyama T."/>
            <person name="Ikeuchi M."/>
            <person name="Watanabe M."/>
            <person name="Wada H."/>
            <person name="Kobayashi K."/>
            <person name="Saito M."/>
            <person name="Masuda T."/>
            <person name="Sasaki-Sekimoto Y."/>
            <person name="Mashiguchi K."/>
            <person name="Awai K."/>
            <person name="Shimojima M."/>
            <person name="Masuda S."/>
            <person name="Iwai M."/>
            <person name="Nobusawa T."/>
            <person name="Narise T."/>
            <person name="Kondo S."/>
            <person name="Saito H."/>
            <person name="Sato R."/>
            <person name="Murakawa M."/>
            <person name="Ihara Y."/>
            <person name="Oshima-Yamada Y."/>
            <person name="Ohtaka K."/>
            <person name="Satoh M."/>
            <person name="Sonobe K."/>
            <person name="Ishii M."/>
            <person name="Ohtani R."/>
            <person name="Kanamori-Sato M."/>
            <person name="Honoki R."/>
            <person name="Miyazaki D."/>
            <person name="Mochizuki H."/>
            <person name="Umetsu J."/>
            <person name="Higashi K."/>
            <person name="Shibata D."/>
            <person name="Kamiya Y."/>
            <person name="Sato N."/>
            <person name="Nakamura Y."/>
            <person name="Tabata S."/>
            <person name="Ida S."/>
            <person name="Kurokawa K."/>
            <person name="Ohta H."/>
        </authorList>
    </citation>
    <scope>NUCLEOTIDE SEQUENCE [LARGE SCALE GENOMIC DNA]</scope>
    <source>
        <strain evidence="5 6">NIES-2285</strain>
    </source>
</reference>
<sequence length="448" mass="50277">MGKKRSFDFAFKSSIYSDRLLHVRAEGERPDKVDEEKPLSEDRQPAEPEEEGTKSGEERRNECEADIEAFQQLIRFFYTEELPGNDSATLIRLLKVADRFESALCMESCVSALLQAPRSLETALLYLSLPEAVKSSPAAKPLVSSVSDFVGWSFDQVLSADNIAEMPFSMIKHLLESAPLGSGCEEILFKCFLEWARSGGDVSSGSNVSKDGREAKVKELAGFLKYPFMDPRFLETEVASAPEMQTPVCQLHLQEARTFWQGSEQEREQMRAQNPTCRLRPREGCPESARVSKSEKGEWVVDVRFPVEEVTGFKVEQVVEKNVKIRPDLSCCVQLIRKAPDEKKRADDGRVGVFVGLVGPARRDGAAVSARWRVGFRNQETGRYERKLDGGSCSDTFTRVFADDILCLGVKDIGIEWRNFCLREGPFLVDGNLYVRAAFEKLVIDRAG</sequence>
<evidence type="ECO:0000259" key="4">
    <source>
        <dbReference type="Pfam" id="PF07707"/>
    </source>
</evidence>
<feature type="region of interest" description="Disordered" evidence="3">
    <location>
        <begin position="26"/>
        <end position="61"/>
    </location>
</feature>
<dbReference type="EMBL" id="DF237079">
    <property type="protein sequence ID" value="GAQ82941.1"/>
    <property type="molecule type" value="Genomic_DNA"/>
</dbReference>
<keyword evidence="6" id="KW-1185">Reference proteome</keyword>
<dbReference type="InterPro" id="IPR011333">
    <property type="entry name" value="SKP1/BTB/POZ_sf"/>
</dbReference>
<comment type="function">
    <text evidence="1">May act as a substrate-specific adapter of an E3 ubiquitin-protein ligase complex (CUL3-RBX1-BTB) which mediates the ubiquitination and subsequent proteasomal degradation of target proteins.</text>
</comment>